<evidence type="ECO:0000256" key="1">
    <source>
        <dbReference type="ARBA" id="ARBA00004123"/>
    </source>
</evidence>
<dbReference type="InterPro" id="IPR021858">
    <property type="entry name" value="Fun_TF"/>
</dbReference>
<reference evidence="5" key="2">
    <citation type="submission" date="2014-06" db="EMBL/GenBank/DDBJ databases">
        <title>The complete genome of Blastobotrys (Arxula) adeninivorans LS3 - a yeast of biotechnological interest.</title>
        <authorList>
            <person name="Kunze G."/>
            <person name="Gaillardin C."/>
            <person name="Czernicka M."/>
            <person name="Durrens P."/>
            <person name="Martin T."/>
            <person name="Boer E."/>
            <person name="Gabaldon T."/>
            <person name="Cruz J."/>
            <person name="Talla E."/>
            <person name="Marck C."/>
            <person name="Goffeau A."/>
            <person name="Barbe V."/>
            <person name="Baret P."/>
            <person name="Baronian K."/>
            <person name="Beier S."/>
            <person name="Bleykasten C."/>
            <person name="Bode R."/>
            <person name="Casaregola S."/>
            <person name="Despons L."/>
            <person name="Fairhead C."/>
            <person name="Giersberg M."/>
            <person name="Gierski P."/>
            <person name="Hahnel U."/>
            <person name="Hartmann A."/>
            <person name="Jankowska D."/>
            <person name="Jubin C."/>
            <person name="Jung P."/>
            <person name="Lafontaine I."/>
            <person name="Leh-Louis V."/>
            <person name="Lemaire M."/>
            <person name="Marcet-Houben M."/>
            <person name="Mascher M."/>
            <person name="Morel G."/>
            <person name="Richard G.-F."/>
            <person name="Riechen J."/>
            <person name="Sacerdot C."/>
            <person name="Sarkar A."/>
            <person name="Savel G."/>
            <person name="Schacherer J."/>
            <person name="Sherman D."/>
            <person name="Straub M.-L."/>
            <person name="Stein N."/>
            <person name="Thierry A."/>
            <person name="Trautwein-Schult A."/>
            <person name="Westhof E."/>
            <person name="Worch S."/>
            <person name="Dujon B."/>
            <person name="Souciet J.-L."/>
            <person name="Wincker P."/>
            <person name="Scholz U."/>
            <person name="Neuveglise N."/>
        </authorList>
    </citation>
    <scope>NUCLEOTIDE SEQUENCE</scope>
    <source>
        <strain evidence="5">LS3</strain>
    </source>
</reference>
<protein>
    <submittedName>
        <fullName evidence="5">ARAD1C17116p</fullName>
    </submittedName>
</protein>
<feature type="domain" description="Zn(2)-C6 fungal-type" evidence="4">
    <location>
        <begin position="24"/>
        <end position="52"/>
    </location>
</feature>
<dbReference type="GO" id="GO:0000981">
    <property type="term" value="F:DNA-binding transcription factor activity, RNA polymerase II-specific"/>
    <property type="evidence" value="ECO:0007669"/>
    <property type="project" value="InterPro"/>
</dbReference>
<dbReference type="GO" id="GO:0008270">
    <property type="term" value="F:zinc ion binding"/>
    <property type="evidence" value="ECO:0007669"/>
    <property type="project" value="InterPro"/>
</dbReference>
<dbReference type="InterPro" id="IPR001138">
    <property type="entry name" value="Zn2Cys6_DnaBD"/>
</dbReference>
<dbReference type="SMART" id="SM00066">
    <property type="entry name" value="GAL4"/>
    <property type="match status" value="1"/>
</dbReference>
<feature type="region of interest" description="Disordered" evidence="3">
    <location>
        <begin position="65"/>
        <end position="217"/>
    </location>
</feature>
<dbReference type="PANTHER" id="PTHR37534:SF46">
    <property type="entry name" value="ZN(II)2CYS6 TRANSCRIPTION FACTOR (EUROFUNG)"/>
    <property type="match status" value="1"/>
</dbReference>
<dbReference type="AlphaFoldDB" id="A0A060T0L5"/>
<dbReference type="EMBL" id="HG937693">
    <property type="protein sequence ID" value="CDP34640.1"/>
    <property type="molecule type" value="Genomic_DNA"/>
</dbReference>
<dbReference type="Pfam" id="PF11951">
    <property type="entry name" value="Fungal_trans_2"/>
    <property type="match status" value="1"/>
</dbReference>
<dbReference type="PANTHER" id="PTHR37534">
    <property type="entry name" value="TRANSCRIPTIONAL ACTIVATOR PROTEIN UGA3"/>
    <property type="match status" value="1"/>
</dbReference>
<sequence length="555" mass="61089">MSSSSSRGVVKGKGKPRGVRRDRDCFTCRRRNVKCDLNRPACTPCVEDGLQCAGYPTRIIWSNKSNTWPQVPGPSKRNSSVPQASTSQAEPQVQVGRGDESSTTSGTQTAPTSSGTSEPTTAEHSGAATGASSDQTIDFDMQPSNVLFRPGDNGTGVGVGGAHGGRTSDDGFSKQVLESFSFGNEDRGSGADKQQPPAHESSSSMSPVQADAVRSSLQGRPQERFNEFNEGQSQYPMAPLPCQWTQQTLEIAYKNASMANSVTVIEGKAVSVDRILYVAWQVSRSIVSGQFGADMAHNLEELKTYLTTDYIEALFVTQALLVYEIVCGSIKGCRNYLITARTILEIHCGTGPLLDQAIAYRPPIGSCLAQFCFYDTVNACVKGESLMFSDHHRSVMSNDFFQYCGLEKKTFISICTLLDTVRGILRPHHCESHAFLEALNDVLASVDGDLVFPLSTMNGWRMANLLIALDLHYTGHYQDQVFQNLVDKICKTVVRIPKYSEMGYRFLLPMFVAGTNARNDEHKVVIRSYFLEWDSSGFSIFSEILELLERAWQER</sequence>
<dbReference type="GO" id="GO:0005634">
    <property type="term" value="C:nucleus"/>
    <property type="evidence" value="ECO:0007669"/>
    <property type="project" value="UniProtKB-SubCell"/>
</dbReference>
<reference evidence="5" key="1">
    <citation type="submission" date="2014-02" db="EMBL/GenBank/DDBJ databases">
        <authorList>
            <person name="Genoscope - CEA"/>
        </authorList>
    </citation>
    <scope>NUCLEOTIDE SEQUENCE</scope>
    <source>
        <strain evidence="5">LS3</strain>
    </source>
</reference>
<keyword evidence="2" id="KW-0539">Nucleus</keyword>
<dbReference type="Gene3D" id="4.10.240.10">
    <property type="entry name" value="Zn(2)-C6 fungal-type DNA-binding domain"/>
    <property type="match status" value="1"/>
</dbReference>
<feature type="region of interest" description="Disordered" evidence="3">
    <location>
        <begin position="1"/>
        <end position="21"/>
    </location>
</feature>
<accession>A0A060T0L5</accession>
<dbReference type="CDD" id="cd00067">
    <property type="entry name" value="GAL4"/>
    <property type="match status" value="1"/>
</dbReference>
<name>A0A060T0L5_BLAAD</name>
<gene>
    <name evidence="5" type="ORF">GNLVRS02_ARAD1C17116g</name>
</gene>
<feature type="compositionally biased region" description="Polar residues" evidence="3">
    <location>
        <begin position="101"/>
        <end position="123"/>
    </location>
</feature>
<comment type="subcellular location">
    <subcellularLocation>
        <location evidence="1">Nucleus</location>
    </subcellularLocation>
</comment>
<evidence type="ECO:0000256" key="2">
    <source>
        <dbReference type="ARBA" id="ARBA00023242"/>
    </source>
</evidence>
<evidence type="ECO:0000256" key="3">
    <source>
        <dbReference type="SAM" id="MobiDB-lite"/>
    </source>
</evidence>
<organism evidence="5">
    <name type="scientific">Blastobotrys adeninivorans</name>
    <name type="common">Yeast</name>
    <name type="synonym">Arxula adeninivorans</name>
    <dbReference type="NCBI Taxonomy" id="409370"/>
    <lineage>
        <taxon>Eukaryota</taxon>
        <taxon>Fungi</taxon>
        <taxon>Dikarya</taxon>
        <taxon>Ascomycota</taxon>
        <taxon>Saccharomycotina</taxon>
        <taxon>Dipodascomycetes</taxon>
        <taxon>Dipodascales</taxon>
        <taxon>Trichomonascaceae</taxon>
        <taxon>Blastobotrys</taxon>
    </lineage>
</organism>
<evidence type="ECO:0000313" key="5">
    <source>
        <dbReference type="EMBL" id="CDP34640.1"/>
    </source>
</evidence>
<dbReference type="Pfam" id="PF00172">
    <property type="entry name" value="Zn_clus"/>
    <property type="match status" value="1"/>
</dbReference>
<dbReference type="SUPFAM" id="SSF57701">
    <property type="entry name" value="Zn2/Cys6 DNA-binding domain"/>
    <property type="match status" value="1"/>
</dbReference>
<proteinExistence type="predicted"/>
<feature type="compositionally biased region" description="Polar residues" evidence="3">
    <location>
        <begin position="76"/>
        <end position="91"/>
    </location>
</feature>
<dbReference type="PROSITE" id="PS50048">
    <property type="entry name" value="ZN2_CY6_FUNGAL_2"/>
    <property type="match status" value="1"/>
</dbReference>
<dbReference type="InterPro" id="IPR036864">
    <property type="entry name" value="Zn2-C6_fun-type_DNA-bd_sf"/>
</dbReference>
<evidence type="ECO:0000259" key="4">
    <source>
        <dbReference type="PROSITE" id="PS50048"/>
    </source>
</evidence>
<feature type="compositionally biased region" description="Gly residues" evidence="3">
    <location>
        <begin position="153"/>
        <end position="164"/>
    </location>
</feature>